<dbReference type="SMART" id="SM01016">
    <property type="entry name" value="Arg_tRNA_synt_N"/>
    <property type="match status" value="1"/>
</dbReference>
<dbReference type="InterPro" id="IPR035684">
    <property type="entry name" value="ArgRS_core"/>
</dbReference>
<dbReference type="EMBL" id="CP003350">
    <property type="protein sequence ID" value="AFC87589.1"/>
    <property type="molecule type" value="Genomic_DNA"/>
</dbReference>
<comment type="subcellular location">
    <subcellularLocation>
        <location evidence="1 11">Cytoplasm</location>
    </subcellularLocation>
</comment>
<dbReference type="PANTHER" id="PTHR11956">
    <property type="entry name" value="ARGINYL-TRNA SYNTHETASE"/>
    <property type="match status" value="1"/>
</dbReference>
<dbReference type="SUPFAM" id="SSF55190">
    <property type="entry name" value="Arginyl-tRNA synthetase (ArgRS), N-terminal 'additional' domain"/>
    <property type="match status" value="1"/>
</dbReference>
<dbReference type="GO" id="GO:0005737">
    <property type="term" value="C:cytoplasm"/>
    <property type="evidence" value="ECO:0007669"/>
    <property type="project" value="UniProtKB-SubCell"/>
</dbReference>
<name>H8L281_FRAAD</name>
<dbReference type="SMART" id="SM00836">
    <property type="entry name" value="DALR_1"/>
    <property type="match status" value="1"/>
</dbReference>
<evidence type="ECO:0000256" key="9">
    <source>
        <dbReference type="ARBA" id="ARBA00023146"/>
    </source>
</evidence>
<evidence type="ECO:0000256" key="8">
    <source>
        <dbReference type="ARBA" id="ARBA00022917"/>
    </source>
</evidence>
<dbReference type="FunFam" id="1.10.730.10:FF:000008">
    <property type="entry name" value="Arginine--tRNA ligase"/>
    <property type="match status" value="1"/>
</dbReference>
<keyword evidence="7 11" id="KW-0067">ATP-binding</keyword>
<dbReference type="PRINTS" id="PR01038">
    <property type="entry name" value="TRNASYNTHARG"/>
</dbReference>
<dbReference type="CDD" id="cd07956">
    <property type="entry name" value="Anticodon_Ia_Arg"/>
    <property type="match status" value="1"/>
</dbReference>
<evidence type="ECO:0000256" key="3">
    <source>
        <dbReference type="ARBA" id="ARBA00011245"/>
    </source>
</evidence>
<keyword evidence="8 11" id="KW-0648">Protein biosynthesis</keyword>
<reference evidence="15" key="1">
    <citation type="submission" date="2012-02" db="EMBL/GenBank/DDBJ databases">
        <title>The complete genome of Frateuria aurantia DSM 6220.</title>
        <authorList>
            <consortium name="US DOE Joint Genome Institute (JGI-PGF)"/>
            <person name="Lucas S."/>
            <person name="Copeland A."/>
            <person name="Lapidus A."/>
            <person name="Glavina del Rio T."/>
            <person name="Dalin E."/>
            <person name="Tice H."/>
            <person name="Bruce D."/>
            <person name="Goodwin L."/>
            <person name="Pitluck S."/>
            <person name="Peters L."/>
            <person name="Ovchinnikova G."/>
            <person name="Teshima H."/>
            <person name="Kyrpides N."/>
            <person name="Mavromatis K."/>
            <person name="Ivanova N."/>
            <person name="Brettin T."/>
            <person name="Detter J.C."/>
            <person name="Han C."/>
            <person name="Larimer F."/>
            <person name="Land M."/>
            <person name="Hauser L."/>
            <person name="Markowitz V."/>
            <person name="Cheng J.-F."/>
            <person name="Hugenholtz P."/>
            <person name="Woyke T."/>
            <person name="Wu D."/>
            <person name="Brambilla E."/>
            <person name="Klenk H.-P."/>
            <person name="Eisen J.A."/>
        </authorList>
    </citation>
    <scope>NUCLEOTIDE SEQUENCE</scope>
    <source>
        <strain evidence="15">DSM 6220</strain>
    </source>
</reference>
<comment type="subunit">
    <text evidence="3 11">Monomer.</text>
</comment>
<dbReference type="Gene3D" id="1.10.730.10">
    <property type="entry name" value="Isoleucyl-tRNA Synthetase, Domain 1"/>
    <property type="match status" value="1"/>
</dbReference>
<dbReference type="SUPFAM" id="SSF52374">
    <property type="entry name" value="Nucleotidylyl transferase"/>
    <property type="match status" value="1"/>
</dbReference>
<dbReference type="NCBIfam" id="TIGR00456">
    <property type="entry name" value="argS"/>
    <property type="match status" value="1"/>
</dbReference>
<dbReference type="Pfam" id="PF05746">
    <property type="entry name" value="DALR_1"/>
    <property type="match status" value="1"/>
</dbReference>
<organism evidence="15 16">
    <name type="scientific">Frateuria aurantia (strain ATCC 33424 / DSM 6220 / KCTC 2777 / LMG 1558 / NBRC 3245 / NCIMB 13370)</name>
    <name type="common">Acetobacter aurantius</name>
    <dbReference type="NCBI Taxonomy" id="767434"/>
    <lineage>
        <taxon>Bacteria</taxon>
        <taxon>Pseudomonadati</taxon>
        <taxon>Pseudomonadota</taxon>
        <taxon>Gammaproteobacteria</taxon>
        <taxon>Lysobacterales</taxon>
        <taxon>Rhodanobacteraceae</taxon>
        <taxon>Frateuria</taxon>
    </lineage>
</organism>
<dbReference type="AlphaFoldDB" id="H8L281"/>
<keyword evidence="5 11" id="KW-0436">Ligase</keyword>
<dbReference type="PROSITE" id="PS00178">
    <property type="entry name" value="AA_TRNA_LIGASE_I"/>
    <property type="match status" value="1"/>
</dbReference>
<dbReference type="Pfam" id="PF03485">
    <property type="entry name" value="Arg_tRNA_synt_N"/>
    <property type="match status" value="1"/>
</dbReference>
<proteinExistence type="inferred from homology"/>
<dbReference type="Gene3D" id="3.30.1360.70">
    <property type="entry name" value="Arginyl tRNA synthetase N-terminal domain"/>
    <property type="match status" value="1"/>
</dbReference>
<dbReference type="InterPro" id="IPR014729">
    <property type="entry name" value="Rossmann-like_a/b/a_fold"/>
</dbReference>
<comment type="catalytic activity">
    <reaction evidence="10 11">
        <text>tRNA(Arg) + L-arginine + ATP = L-arginyl-tRNA(Arg) + AMP + diphosphate</text>
        <dbReference type="Rhea" id="RHEA:20301"/>
        <dbReference type="Rhea" id="RHEA-COMP:9658"/>
        <dbReference type="Rhea" id="RHEA-COMP:9673"/>
        <dbReference type="ChEBI" id="CHEBI:30616"/>
        <dbReference type="ChEBI" id="CHEBI:32682"/>
        <dbReference type="ChEBI" id="CHEBI:33019"/>
        <dbReference type="ChEBI" id="CHEBI:78442"/>
        <dbReference type="ChEBI" id="CHEBI:78513"/>
        <dbReference type="ChEBI" id="CHEBI:456215"/>
        <dbReference type="EC" id="6.1.1.19"/>
    </reaction>
</comment>
<protein>
    <recommendedName>
        <fullName evidence="11">Arginine--tRNA ligase</fullName>
        <ecNumber evidence="11">6.1.1.19</ecNumber>
    </recommendedName>
    <alternativeName>
        <fullName evidence="11">Arginyl-tRNA synthetase</fullName>
        <shortName evidence="11">ArgRS</shortName>
    </alternativeName>
</protein>
<dbReference type="InterPro" id="IPR009080">
    <property type="entry name" value="tRNAsynth_Ia_anticodon-bd"/>
</dbReference>
<comment type="similarity">
    <text evidence="2 11 12">Belongs to the class-I aminoacyl-tRNA synthetase family.</text>
</comment>
<evidence type="ECO:0000256" key="2">
    <source>
        <dbReference type="ARBA" id="ARBA00005594"/>
    </source>
</evidence>
<dbReference type="eggNOG" id="COG0018">
    <property type="taxonomic scope" value="Bacteria"/>
</dbReference>
<evidence type="ECO:0000313" key="15">
    <source>
        <dbReference type="EMBL" id="AFC87589.1"/>
    </source>
</evidence>
<dbReference type="GO" id="GO:0004814">
    <property type="term" value="F:arginine-tRNA ligase activity"/>
    <property type="evidence" value="ECO:0007669"/>
    <property type="project" value="UniProtKB-UniRule"/>
</dbReference>
<dbReference type="SUPFAM" id="SSF47323">
    <property type="entry name" value="Anticodon-binding domain of a subclass of class I aminoacyl-tRNA synthetases"/>
    <property type="match status" value="1"/>
</dbReference>
<evidence type="ECO:0000256" key="6">
    <source>
        <dbReference type="ARBA" id="ARBA00022741"/>
    </source>
</evidence>
<dbReference type="KEGG" id="fau:Fraau_3266"/>
<keyword evidence="4 11" id="KW-0963">Cytoplasm</keyword>
<dbReference type="FunFam" id="3.30.1360.70:FF:000003">
    <property type="entry name" value="Arginine--tRNA ligase"/>
    <property type="match status" value="1"/>
</dbReference>
<feature type="domain" description="Arginyl tRNA synthetase N-terminal" evidence="14">
    <location>
        <begin position="28"/>
        <end position="117"/>
    </location>
</feature>
<dbReference type="EC" id="6.1.1.19" evidence="11"/>
<dbReference type="Proteomes" id="UP000005234">
    <property type="component" value="Chromosome"/>
</dbReference>
<sequence>MTLPTACPASGSVKIGSLRLIRLLAVKESLRELVLQAVQSLVTAGALPADLSLPAFVIERARSREHGDFATNLAMMLAKPARAKPRDIAQQLVDALPASPLVARCEIAGPGFINFFLSPQAYEAEVLRVLDQGEHYGRSTHGAGRRVGVEFVSANPTGPLHVGHGRAAAIGDCLSRLLHATGWDVKREFYYNDAGVQIQNLAISVQARARGISPDQAEWPEGGYRGDYIADVAQAYLNRETAMADGKEVVGAGDPENLEAIRQFAVASLRHEQDLDLKAFGAGFDVYFLESSLYAEGKVEETVRELIAHGHTYEEGGALWLKSTDFGDDKDRVMRKSDGSYTYFVPDVAYHLSKWQRGYERAITELGSDHHGSLARVKAGLQALDTGIPKNWPEYVLHQMVTVMRGGEEVKISKRAGSYVTLRDLIEEVGRDATRFFLIARKADSQLVFDIDLARSQSNDNPVYYIQYAHARICSALRQAEEKGMPFDEANGRAKLARLESEHEQILLGELSKLPEVLETAALNLEPHLVANWLRELAAAFHGYYNSCQFLVDDKDLRDARLCLALATRQVIRNGLDLLGLGAPESM</sequence>
<dbReference type="HOGENOM" id="CLU_006406_0_1_6"/>
<dbReference type="STRING" id="767434.Fraau_3266"/>
<evidence type="ECO:0000256" key="5">
    <source>
        <dbReference type="ARBA" id="ARBA00022598"/>
    </source>
</evidence>
<evidence type="ECO:0000256" key="12">
    <source>
        <dbReference type="RuleBase" id="RU363038"/>
    </source>
</evidence>
<dbReference type="InterPro" id="IPR001412">
    <property type="entry name" value="aa-tRNA-synth_I_CS"/>
</dbReference>
<dbReference type="PANTHER" id="PTHR11956:SF5">
    <property type="entry name" value="ARGININE--TRNA LIGASE, CYTOPLASMIC"/>
    <property type="match status" value="1"/>
</dbReference>
<dbReference type="GO" id="GO:0006420">
    <property type="term" value="P:arginyl-tRNA aminoacylation"/>
    <property type="evidence" value="ECO:0007669"/>
    <property type="project" value="UniProtKB-UniRule"/>
</dbReference>
<dbReference type="HAMAP" id="MF_00123">
    <property type="entry name" value="Arg_tRNA_synth"/>
    <property type="match status" value="1"/>
</dbReference>
<evidence type="ECO:0000259" key="14">
    <source>
        <dbReference type="SMART" id="SM01016"/>
    </source>
</evidence>
<feature type="short sequence motif" description="'HIGH' region" evidence="11">
    <location>
        <begin position="154"/>
        <end position="164"/>
    </location>
</feature>
<keyword evidence="9 11" id="KW-0030">Aminoacyl-tRNA synthetase</keyword>
<dbReference type="InterPro" id="IPR005148">
    <property type="entry name" value="Arg-tRNA-synth_N"/>
</dbReference>
<accession>H8L281</accession>
<dbReference type="InterPro" id="IPR001278">
    <property type="entry name" value="Arg-tRNA-ligase"/>
</dbReference>
<dbReference type="InterPro" id="IPR008909">
    <property type="entry name" value="DALR_anticod-bd"/>
</dbReference>
<evidence type="ECO:0000313" key="16">
    <source>
        <dbReference type="Proteomes" id="UP000005234"/>
    </source>
</evidence>
<evidence type="ECO:0000259" key="13">
    <source>
        <dbReference type="SMART" id="SM00836"/>
    </source>
</evidence>
<evidence type="ECO:0000256" key="11">
    <source>
        <dbReference type="HAMAP-Rule" id="MF_00123"/>
    </source>
</evidence>
<gene>
    <name evidence="11" type="primary">argS</name>
    <name evidence="15" type="ordered locus">Fraau_3266</name>
</gene>
<keyword evidence="16" id="KW-1185">Reference proteome</keyword>
<evidence type="ECO:0000256" key="7">
    <source>
        <dbReference type="ARBA" id="ARBA00022840"/>
    </source>
</evidence>
<dbReference type="Pfam" id="PF00750">
    <property type="entry name" value="tRNA-synt_1d"/>
    <property type="match status" value="1"/>
</dbReference>
<evidence type="ECO:0000256" key="1">
    <source>
        <dbReference type="ARBA" id="ARBA00004496"/>
    </source>
</evidence>
<dbReference type="Gene3D" id="3.40.50.620">
    <property type="entry name" value="HUPs"/>
    <property type="match status" value="1"/>
</dbReference>
<dbReference type="GO" id="GO:0005524">
    <property type="term" value="F:ATP binding"/>
    <property type="evidence" value="ECO:0007669"/>
    <property type="project" value="UniProtKB-UniRule"/>
</dbReference>
<evidence type="ECO:0000256" key="10">
    <source>
        <dbReference type="ARBA" id="ARBA00049339"/>
    </source>
</evidence>
<dbReference type="CDD" id="cd00671">
    <property type="entry name" value="ArgRS_core"/>
    <property type="match status" value="1"/>
</dbReference>
<keyword evidence="6 11" id="KW-0547">Nucleotide-binding</keyword>
<feature type="domain" description="DALR anticodon binding" evidence="13">
    <location>
        <begin position="466"/>
        <end position="587"/>
    </location>
</feature>
<dbReference type="FunFam" id="3.40.50.620:FF:000062">
    <property type="entry name" value="Arginine--tRNA ligase"/>
    <property type="match status" value="1"/>
</dbReference>
<evidence type="ECO:0000256" key="4">
    <source>
        <dbReference type="ARBA" id="ARBA00022490"/>
    </source>
</evidence>
<dbReference type="InterPro" id="IPR036695">
    <property type="entry name" value="Arg-tRNA-synth_N_sf"/>
</dbReference>